<comment type="caution">
    <text evidence="1">The sequence shown here is derived from an EMBL/GenBank/DDBJ whole genome shotgun (WGS) entry which is preliminary data.</text>
</comment>
<protein>
    <submittedName>
        <fullName evidence="1">Uncharacterized protein</fullName>
    </submittedName>
</protein>
<dbReference type="Proteomes" id="UP000716446">
    <property type="component" value="Unassembled WGS sequence"/>
</dbReference>
<gene>
    <name evidence="1" type="ORF">AWRI4619_LOCUS6021</name>
</gene>
<dbReference type="AlphaFoldDB" id="A0A9N8JRA5"/>
<name>A0A9N8JRA5_9PEZI</name>
<evidence type="ECO:0000313" key="2">
    <source>
        <dbReference type="Proteomes" id="UP000716446"/>
    </source>
</evidence>
<reference evidence="1" key="1">
    <citation type="submission" date="2020-06" db="EMBL/GenBank/DDBJ databases">
        <authorList>
            <person name="Onetto C."/>
        </authorList>
    </citation>
    <scope>NUCLEOTIDE SEQUENCE</scope>
</reference>
<proteinExistence type="predicted"/>
<organism evidence="1 2">
    <name type="scientific">Aureobasidium vineae</name>
    <dbReference type="NCBI Taxonomy" id="2773715"/>
    <lineage>
        <taxon>Eukaryota</taxon>
        <taxon>Fungi</taxon>
        <taxon>Dikarya</taxon>
        <taxon>Ascomycota</taxon>
        <taxon>Pezizomycotina</taxon>
        <taxon>Dothideomycetes</taxon>
        <taxon>Dothideomycetidae</taxon>
        <taxon>Dothideales</taxon>
        <taxon>Saccotheciaceae</taxon>
        <taxon>Aureobasidium</taxon>
    </lineage>
</organism>
<sequence>MANIQSASDLKNLSGLVSFGHPPVDLCFKTAANKTKTTFLELLATYWYPPHTWERPAIMPLDLVFNISELGNAIFDNPRRNDLTKCLEVSRSLRHAVRSSSAAQSRLATLPFEPADGLSDRDTCCIPFPYGLERLMIITKDVVLPSKQGANENIHKQPKHRIFVDIHIRREGHDPHDFDIVGSWADMKLPDMPSSLT</sequence>
<keyword evidence="2" id="KW-1185">Reference proteome</keyword>
<accession>A0A9N8JRA5</accession>
<evidence type="ECO:0000313" key="1">
    <source>
        <dbReference type="EMBL" id="CAD0089950.1"/>
    </source>
</evidence>
<dbReference type="EMBL" id="CAIJEN010000008">
    <property type="protein sequence ID" value="CAD0089950.1"/>
    <property type="molecule type" value="Genomic_DNA"/>
</dbReference>